<dbReference type="Pfam" id="PF14588">
    <property type="entry name" value="YjgF_endoribonc"/>
    <property type="match status" value="1"/>
</dbReference>
<protein>
    <submittedName>
        <fullName evidence="2">RidA family protein</fullName>
    </submittedName>
</protein>
<dbReference type="Gene3D" id="3.30.1330.40">
    <property type="entry name" value="RutC-like"/>
    <property type="match status" value="1"/>
</dbReference>
<dbReference type="SUPFAM" id="SSF55298">
    <property type="entry name" value="YjgF-like"/>
    <property type="match status" value="1"/>
</dbReference>
<dbReference type="CDD" id="cd02199">
    <property type="entry name" value="YjgF_YER057c_UK114_like_1"/>
    <property type="match status" value="1"/>
</dbReference>
<dbReference type="Proteomes" id="UP000237819">
    <property type="component" value="Unassembled WGS sequence"/>
</dbReference>
<evidence type="ECO:0000313" key="2">
    <source>
        <dbReference type="EMBL" id="PQO42309.1"/>
    </source>
</evidence>
<organism evidence="2 3">
    <name type="scientific">Blastopirellula marina</name>
    <dbReference type="NCBI Taxonomy" id="124"/>
    <lineage>
        <taxon>Bacteria</taxon>
        <taxon>Pseudomonadati</taxon>
        <taxon>Planctomycetota</taxon>
        <taxon>Planctomycetia</taxon>
        <taxon>Pirellulales</taxon>
        <taxon>Pirellulaceae</taxon>
        <taxon>Blastopirellula</taxon>
    </lineage>
</organism>
<proteinExistence type="predicted"/>
<dbReference type="PANTHER" id="PTHR43760:SF1">
    <property type="entry name" value="ENDORIBONUCLEASE L-PSP_CHORISMATE MUTASE-LIKE DOMAIN-CONTAINING PROTEIN"/>
    <property type="match status" value="1"/>
</dbReference>
<name>A0A2S8GCZ9_9BACT</name>
<comment type="caution">
    <text evidence="2">The sequence shown here is derived from an EMBL/GenBank/DDBJ whole genome shotgun (WGS) entry which is preliminary data.</text>
</comment>
<dbReference type="PANTHER" id="PTHR43760">
    <property type="entry name" value="ENDORIBONUCLEASE-RELATED"/>
    <property type="match status" value="1"/>
</dbReference>
<dbReference type="AlphaFoldDB" id="A0A2S8GCZ9"/>
<evidence type="ECO:0000259" key="1">
    <source>
        <dbReference type="Pfam" id="PF14588"/>
    </source>
</evidence>
<dbReference type="InterPro" id="IPR013813">
    <property type="entry name" value="Endoribo_LPSP/chorism_mut-like"/>
</dbReference>
<gene>
    <name evidence="2" type="ORF">C5Y93_28645</name>
</gene>
<dbReference type="OrthoDB" id="9806350at2"/>
<evidence type="ECO:0000313" key="3">
    <source>
        <dbReference type="Proteomes" id="UP000237819"/>
    </source>
</evidence>
<dbReference type="InterPro" id="IPR035959">
    <property type="entry name" value="RutC-like_sf"/>
</dbReference>
<feature type="domain" description="Endoribonuclease L-PSP/chorismate mutase-like" evidence="1">
    <location>
        <begin position="38"/>
        <end position="145"/>
    </location>
</feature>
<sequence>MNSDETRESLLERLGYPIERTTPEGSLVDAVVEDHGVLYASGQVTFDGDELKYVGKVPSEVSAEEAIKAAELCAANVLRAVRSHVGSLDEIERVVRITGYVNSDADFTQQHLIINGASELVRQVFGEAGRHARTALGMAQLPLGASVEVEMILRRRA</sequence>
<dbReference type="EMBL" id="PUHZ01000025">
    <property type="protein sequence ID" value="PQO42309.1"/>
    <property type="molecule type" value="Genomic_DNA"/>
</dbReference>
<dbReference type="RefSeq" id="WP_105338890.1">
    <property type="nucleotide sequence ID" value="NZ_PUHZ01000025.1"/>
</dbReference>
<accession>A0A2S8GCZ9</accession>
<reference evidence="2 3" key="1">
    <citation type="submission" date="2018-02" db="EMBL/GenBank/DDBJ databases">
        <title>Comparative genomes isolates from brazilian mangrove.</title>
        <authorList>
            <person name="Araujo J.E."/>
            <person name="Taketani R.G."/>
            <person name="Silva M.C.P."/>
            <person name="Loureco M.V."/>
            <person name="Andreote F.D."/>
        </authorList>
    </citation>
    <scope>NUCLEOTIDE SEQUENCE [LARGE SCALE GENOMIC DNA]</scope>
    <source>
        <strain evidence="2 3">Nap-Phe MGV</strain>
    </source>
</reference>